<dbReference type="Proteomes" id="UP000759537">
    <property type="component" value="Unassembled WGS sequence"/>
</dbReference>
<evidence type="ECO:0000256" key="1">
    <source>
        <dbReference type="SAM" id="Phobius"/>
    </source>
</evidence>
<reference evidence="2" key="2">
    <citation type="journal article" date="2020" name="Nat. Commun.">
        <title>Large-scale genome sequencing of mycorrhizal fungi provides insights into the early evolution of symbiotic traits.</title>
        <authorList>
            <person name="Miyauchi S."/>
            <person name="Kiss E."/>
            <person name="Kuo A."/>
            <person name="Drula E."/>
            <person name="Kohler A."/>
            <person name="Sanchez-Garcia M."/>
            <person name="Morin E."/>
            <person name="Andreopoulos B."/>
            <person name="Barry K.W."/>
            <person name="Bonito G."/>
            <person name="Buee M."/>
            <person name="Carver A."/>
            <person name="Chen C."/>
            <person name="Cichocki N."/>
            <person name="Clum A."/>
            <person name="Culley D."/>
            <person name="Crous P.W."/>
            <person name="Fauchery L."/>
            <person name="Girlanda M."/>
            <person name="Hayes R.D."/>
            <person name="Keri Z."/>
            <person name="LaButti K."/>
            <person name="Lipzen A."/>
            <person name="Lombard V."/>
            <person name="Magnuson J."/>
            <person name="Maillard F."/>
            <person name="Murat C."/>
            <person name="Nolan M."/>
            <person name="Ohm R.A."/>
            <person name="Pangilinan J."/>
            <person name="Pereira M.F."/>
            <person name="Perotto S."/>
            <person name="Peter M."/>
            <person name="Pfister S."/>
            <person name="Riley R."/>
            <person name="Sitrit Y."/>
            <person name="Stielow J.B."/>
            <person name="Szollosi G."/>
            <person name="Zifcakova L."/>
            <person name="Stursova M."/>
            <person name="Spatafora J.W."/>
            <person name="Tedersoo L."/>
            <person name="Vaario L.M."/>
            <person name="Yamada A."/>
            <person name="Yan M."/>
            <person name="Wang P."/>
            <person name="Xu J."/>
            <person name="Bruns T."/>
            <person name="Baldrian P."/>
            <person name="Vilgalys R."/>
            <person name="Dunand C."/>
            <person name="Henrissat B."/>
            <person name="Grigoriev I.V."/>
            <person name="Hibbett D."/>
            <person name="Nagy L.G."/>
            <person name="Martin F.M."/>
        </authorList>
    </citation>
    <scope>NUCLEOTIDE SEQUENCE</scope>
    <source>
        <strain evidence="2">Prilba</strain>
    </source>
</reference>
<proteinExistence type="predicted"/>
<feature type="transmembrane region" description="Helical" evidence="1">
    <location>
        <begin position="91"/>
        <end position="112"/>
    </location>
</feature>
<keyword evidence="3" id="KW-1185">Reference proteome</keyword>
<comment type="caution">
    <text evidence="2">The sequence shown here is derived from an EMBL/GenBank/DDBJ whole genome shotgun (WGS) entry which is preliminary data.</text>
</comment>
<keyword evidence="1" id="KW-1133">Transmembrane helix</keyword>
<feature type="transmembrane region" description="Helical" evidence="1">
    <location>
        <begin position="124"/>
        <end position="145"/>
    </location>
</feature>
<keyword evidence="1" id="KW-0472">Membrane</keyword>
<accession>A0A9P5JVK0</accession>
<keyword evidence="1" id="KW-0812">Transmembrane</keyword>
<evidence type="ECO:0000313" key="3">
    <source>
        <dbReference type="Proteomes" id="UP000759537"/>
    </source>
</evidence>
<protein>
    <submittedName>
        <fullName evidence="2">Uncharacterized protein</fullName>
    </submittedName>
</protein>
<dbReference type="EMBL" id="WHVB01000038">
    <property type="protein sequence ID" value="KAF8467016.1"/>
    <property type="molecule type" value="Genomic_DNA"/>
</dbReference>
<gene>
    <name evidence="2" type="ORF">DFH94DRAFT_300297</name>
</gene>
<sequence length="305" mass="33785">MSWKTFPHTAATAPLLAQRSALSTQLGQNRTSRAEPDRTAAVACSSSAQARAVLASSFGLIITHSFQGVARSCHPRPRSRPHHRRSCVSPALTLARTLFALILAVAISPTLALRPCHRRPRHRVIFAFVLVVLCLAIVVVSRIGYRLRRYPRSCHHPHPLYSLRSGPRPRPLRHHPRCRSLPCSAFCLPYGGAGFPLYADSGSPHRAGVAPGLMWALIAFFSHLPRGQLLLVNLSTSLLNMRNFVTLKASALARMLIKPVTWSRLSKLSDHREDCHQAPRSDRASAPYDTLLEQNLLCIVDPHRS</sequence>
<name>A0A9P5JVK0_9AGAM</name>
<reference evidence="2" key="1">
    <citation type="submission" date="2019-10" db="EMBL/GenBank/DDBJ databases">
        <authorList>
            <consortium name="DOE Joint Genome Institute"/>
            <person name="Kuo A."/>
            <person name="Miyauchi S."/>
            <person name="Kiss E."/>
            <person name="Drula E."/>
            <person name="Kohler A."/>
            <person name="Sanchez-Garcia M."/>
            <person name="Andreopoulos B."/>
            <person name="Barry K.W."/>
            <person name="Bonito G."/>
            <person name="Buee M."/>
            <person name="Carver A."/>
            <person name="Chen C."/>
            <person name="Cichocki N."/>
            <person name="Clum A."/>
            <person name="Culley D."/>
            <person name="Crous P.W."/>
            <person name="Fauchery L."/>
            <person name="Girlanda M."/>
            <person name="Hayes R."/>
            <person name="Keri Z."/>
            <person name="LaButti K."/>
            <person name="Lipzen A."/>
            <person name="Lombard V."/>
            <person name="Magnuson J."/>
            <person name="Maillard F."/>
            <person name="Morin E."/>
            <person name="Murat C."/>
            <person name="Nolan M."/>
            <person name="Ohm R."/>
            <person name="Pangilinan J."/>
            <person name="Pereira M."/>
            <person name="Perotto S."/>
            <person name="Peter M."/>
            <person name="Riley R."/>
            <person name="Sitrit Y."/>
            <person name="Stielow B."/>
            <person name="Szollosi G."/>
            <person name="Zifcakova L."/>
            <person name="Stursova M."/>
            <person name="Spatafora J.W."/>
            <person name="Tedersoo L."/>
            <person name="Vaario L.-M."/>
            <person name="Yamada A."/>
            <person name="Yan M."/>
            <person name="Wang P."/>
            <person name="Xu J."/>
            <person name="Bruns T."/>
            <person name="Baldrian P."/>
            <person name="Vilgalys R."/>
            <person name="Henrissat B."/>
            <person name="Grigoriev I.V."/>
            <person name="Hibbett D."/>
            <person name="Nagy L.G."/>
            <person name="Martin F.M."/>
        </authorList>
    </citation>
    <scope>NUCLEOTIDE SEQUENCE</scope>
    <source>
        <strain evidence="2">Prilba</strain>
    </source>
</reference>
<dbReference type="AlphaFoldDB" id="A0A9P5JVK0"/>
<evidence type="ECO:0000313" key="2">
    <source>
        <dbReference type="EMBL" id="KAF8467016.1"/>
    </source>
</evidence>
<organism evidence="2 3">
    <name type="scientific">Russula ochroleuca</name>
    <dbReference type="NCBI Taxonomy" id="152965"/>
    <lineage>
        <taxon>Eukaryota</taxon>
        <taxon>Fungi</taxon>
        <taxon>Dikarya</taxon>
        <taxon>Basidiomycota</taxon>
        <taxon>Agaricomycotina</taxon>
        <taxon>Agaricomycetes</taxon>
        <taxon>Russulales</taxon>
        <taxon>Russulaceae</taxon>
        <taxon>Russula</taxon>
    </lineage>
</organism>